<dbReference type="PANTHER" id="PTHR33204:SF18">
    <property type="entry name" value="TRANSCRIPTIONAL REGULATORY PROTEIN"/>
    <property type="match status" value="1"/>
</dbReference>
<feature type="domain" description="HTH hxlR-type" evidence="4">
    <location>
        <begin position="7"/>
        <end position="104"/>
    </location>
</feature>
<evidence type="ECO:0000256" key="2">
    <source>
        <dbReference type="ARBA" id="ARBA00023125"/>
    </source>
</evidence>
<keyword evidence="2" id="KW-0238">DNA-binding</keyword>
<keyword evidence="6" id="KW-1185">Reference proteome</keyword>
<evidence type="ECO:0000256" key="1">
    <source>
        <dbReference type="ARBA" id="ARBA00023015"/>
    </source>
</evidence>
<evidence type="ECO:0000313" key="5">
    <source>
        <dbReference type="EMBL" id="GAA2731117.1"/>
    </source>
</evidence>
<name>A0ABP6GW70_9ACTN</name>
<protein>
    <submittedName>
        <fullName evidence="5">Helix-turn-helix domain-containing protein</fullName>
    </submittedName>
</protein>
<dbReference type="Proteomes" id="UP001501842">
    <property type="component" value="Unassembled WGS sequence"/>
</dbReference>
<gene>
    <name evidence="5" type="ORF">GCM10010439_45830</name>
</gene>
<evidence type="ECO:0000313" key="6">
    <source>
        <dbReference type="Proteomes" id="UP001501842"/>
    </source>
</evidence>
<dbReference type="EMBL" id="BAAATZ010000019">
    <property type="protein sequence ID" value="GAA2731117.1"/>
    <property type="molecule type" value="Genomic_DNA"/>
</dbReference>
<accession>A0ABP6GW70</accession>
<sequence length="151" mass="17064">MNTGRPCSIADALRIVGERWALLAVREIAFGNRRFDEIARNTGASRDILTARLRSLEAAGVITRRPYSDRPPRFEYHLTESGRELRMILNMLREWGDRWLADEPPVKAAHTCGHSLDLAFTCRHCGDEVRPEDVRLTVNSPGWALSGPENP</sequence>
<organism evidence="5 6">
    <name type="scientific">Actinocorallia aurantiaca</name>
    <dbReference type="NCBI Taxonomy" id="46204"/>
    <lineage>
        <taxon>Bacteria</taxon>
        <taxon>Bacillati</taxon>
        <taxon>Actinomycetota</taxon>
        <taxon>Actinomycetes</taxon>
        <taxon>Streptosporangiales</taxon>
        <taxon>Thermomonosporaceae</taxon>
        <taxon>Actinocorallia</taxon>
    </lineage>
</organism>
<evidence type="ECO:0000259" key="4">
    <source>
        <dbReference type="PROSITE" id="PS51118"/>
    </source>
</evidence>
<keyword evidence="1" id="KW-0805">Transcription regulation</keyword>
<dbReference type="PANTHER" id="PTHR33204">
    <property type="entry name" value="TRANSCRIPTIONAL REGULATOR, MARR FAMILY"/>
    <property type="match status" value="1"/>
</dbReference>
<dbReference type="InterPro" id="IPR002577">
    <property type="entry name" value="HTH_HxlR"/>
</dbReference>
<evidence type="ECO:0000256" key="3">
    <source>
        <dbReference type="ARBA" id="ARBA00023163"/>
    </source>
</evidence>
<keyword evidence="3" id="KW-0804">Transcription</keyword>
<dbReference type="InterPro" id="IPR036390">
    <property type="entry name" value="WH_DNA-bd_sf"/>
</dbReference>
<dbReference type="Pfam" id="PF01638">
    <property type="entry name" value="HxlR"/>
    <property type="match status" value="1"/>
</dbReference>
<dbReference type="InterPro" id="IPR036388">
    <property type="entry name" value="WH-like_DNA-bd_sf"/>
</dbReference>
<dbReference type="RefSeq" id="WP_344452700.1">
    <property type="nucleotide sequence ID" value="NZ_BAAATZ010000019.1"/>
</dbReference>
<comment type="caution">
    <text evidence="5">The sequence shown here is derived from an EMBL/GenBank/DDBJ whole genome shotgun (WGS) entry which is preliminary data.</text>
</comment>
<proteinExistence type="predicted"/>
<dbReference type="SUPFAM" id="SSF46785">
    <property type="entry name" value="Winged helix' DNA-binding domain"/>
    <property type="match status" value="1"/>
</dbReference>
<reference evidence="6" key="1">
    <citation type="journal article" date="2019" name="Int. J. Syst. Evol. Microbiol.">
        <title>The Global Catalogue of Microorganisms (GCM) 10K type strain sequencing project: providing services to taxonomists for standard genome sequencing and annotation.</title>
        <authorList>
            <consortium name="The Broad Institute Genomics Platform"/>
            <consortium name="The Broad Institute Genome Sequencing Center for Infectious Disease"/>
            <person name="Wu L."/>
            <person name="Ma J."/>
        </authorList>
    </citation>
    <scope>NUCLEOTIDE SEQUENCE [LARGE SCALE GENOMIC DNA]</scope>
    <source>
        <strain evidence="6">JCM 8201</strain>
    </source>
</reference>
<dbReference type="PROSITE" id="PS51118">
    <property type="entry name" value="HTH_HXLR"/>
    <property type="match status" value="1"/>
</dbReference>
<dbReference type="Gene3D" id="1.10.10.10">
    <property type="entry name" value="Winged helix-like DNA-binding domain superfamily/Winged helix DNA-binding domain"/>
    <property type="match status" value="1"/>
</dbReference>